<feature type="compositionally biased region" description="Gly residues" evidence="1">
    <location>
        <begin position="111"/>
        <end position="120"/>
    </location>
</feature>
<proteinExistence type="predicted"/>
<feature type="transmembrane region" description="Helical" evidence="2">
    <location>
        <begin position="48"/>
        <end position="69"/>
    </location>
</feature>
<feature type="region of interest" description="Disordered" evidence="1">
    <location>
        <begin position="129"/>
        <end position="201"/>
    </location>
</feature>
<comment type="caution">
    <text evidence="3">The sequence shown here is derived from an EMBL/GenBank/DDBJ whole genome shotgun (WGS) entry which is preliminary data.</text>
</comment>
<feature type="region of interest" description="Disordered" evidence="1">
    <location>
        <begin position="462"/>
        <end position="481"/>
    </location>
</feature>
<dbReference type="Proteomes" id="UP000616724">
    <property type="component" value="Unassembled WGS sequence"/>
</dbReference>
<organism evidence="3 4">
    <name type="scientific">Planobispora longispora</name>
    <dbReference type="NCBI Taxonomy" id="28887"/>
    <lineage>
        <taxon>Bacteria</taxon>
        <taxon>Bacillati</taxon>
        <taxon>Actinomycetota</taxon>
        <taxon>Actinomycetes</taxon>
        <taxon>Streptosporangiales</taxon>
        <taxon>Streptosporangiaceae</taxon>
        <taxon>Planobispora</taxon>
    </lineage>
</organism>
<gene>
    <name evidence="3" type="ORF">Plo01_25500</name>
</gene>
<keyword evidence="2" id="KW-0472">Membrane</keyword>
<accession>A0A8J3RGW4</accession>
<feature type="region of interest" description="Disordered" evidence="1">
    <location>
        <begin position="1"/>
        <end position="48"/>
    </location>
</feature>
<evidence type="ECO:0000313" key="3">
    <source>
        <dbReference type="EMBL" id="GIH76121.1"/>
    </source>
</evidence>
<feature type="compositionally biased region" description="Low complexity" evidence="1">
    <location>
        <begin position="137"/>
        <end position="157"/>
    </location>
</feature>
<dbReference type="EMBL" id="BOOH01000019">
    <property type="protein sequence ID" value="GIH76121.1"/>
    <property type="molecule type" value="Genomic_DNA"/>
</dbReference>
<protein>
    <submittedName>
        <fullName evidence="3">Uncharacterized protein</fullName>
    </submittedName>
</protein>
<feature type="region of interest" description="Disordered" evidence="1">
    <location>
        <begin position="321"/>
        <end position="369"/>
    </location>
</feature>
<name>A0A8J3RGW4_9ACTN</name>
<feature type="compositionally biased region" description="Acidic residues" evidence="1">
    <location>
        <begin position="1"/>
        <end position="13"/>
    </location>
</feature>
<keyword evidence="4" id="KW-1185">Reference proteome</keyword>
<feature type="compositionally biased region" description="Basic and acidic residues" evidence="1">
    <location>
        <begin position="175"/>
        <end position="190"/>
    </location>
</feature>
<dbReference type="AlphaFoldDB" id="A0A8J3RGW4"/>
<feature type="compositionally biased region" description="Gly residues" evidence="1">
    <location>
        <begin position="158"/>
        <end position="172"/>
    </location>
</feature>
<feature type="compositionally biased region" description="Acidic residues" evidence="1">
    <location>
        <begin position="34"/>
        <end position="43"/>
    </location>
</feature>
<evidence type="ECO:0000256" key="2">
    <source>
        <dbReference type="SAM" id="Phobius"/>
    </source>
</evidence>
<dbReference type="RefSeq" id="WP_203890733.1">
    <property type="nucleotide sequence ID" value="NZ_BOOH01000019.1"/>
</dbReference>
<reference evidence="3 4" key="1">
    <citation type="submission" date="2021-01" db="EMBL/GenBank/DDBJ databases">
        <title>Whole genome shotgun sequence of Planobispora longispora NBRC 13918.</title>
        <authorList>
            <person name="Komaki H."/>
            <person name="Tamura T."/>
        </authorList>
    </citation>
    <scope>NUCLEOTIDE SEQUENCE [LARGE SCALE GENOMIC DNA]</scope>
    <source>
        <strain evidence="3 4">NBRC 13918</strain>
    </source>
</reference>
<evidence type="ECO:0000313" key="4">
    <source>
        <dbReference type="Proteomes" id="UP000616724"/>
    </source>
</evidence>
<feature type="compositionally biased region" description="Polar residues" evidence="1">
    <location>
        <begin position="359"/>
        <end position="369"/>
    </location>
</feature>
<feature type="transmembrane region" description="Helical" evidence="2">
    <location>
        <begin position="75"/>
        <end position="94"/>
    </location>
</feature>
<keyword evidence="2" id="KW-1133">Transmembrane helix</keyword>
<evidence type="ECO:0000256" key="1">
    <source>
        <dbReference type="SAM" id="MobiDB-lite"/>
    </source>
</evidence>
<feature type="region of interest" description="Disordered" evidence="1">
    <location>
        <begin position="105"/>
        <end position="124"/>
    </location>
</feature>
<keyword evidence="2" id="KW-0812">Transmembrane</keyword>
<sequence>MTAEQIEDEEDEATPPPPPPEEVEEHHDDVPPAPDDDMDDAPDDERGIPAGQIVLGAISAVVLGLWGLWQWVGPLGLALGAGTVAAGGAGYGYWRWRRAHPRRGWPRTRPYGGGGRGPSGAGRKLTFGRGRMPAALRSPAGGRRAPSGRGILAALRPGGRGRAPGHAGGRWPFGGRDRTSAGRSRADRGGHGPKANATRASRLARAASLPLRAARRLRAAGRALDAAVKRRTDRTAEAIGHGILAAGRRARAGLRRAREAARWVDRRTGGRLSRRAREVRAHIRERVGARLGRIAARLRALDAWAAEGLAHKAWRWWRARRTSRRDPDPSARSPETEAEDSSHEIPEPEAESIPDAAPNSDTPKGNNTVSSGNTFLVAAYEMTDAAAAWETDDMMEMAVMIDQLHEVPAAWATAFRIWADKLMAEYPCHEDVVETIRSQYEAIAQLGDGMQEISEVFRSRHQDDIHRRREPRAGEEKWNFR</sequence>